<name>A0A1I4NS37_9BURK</name>
<keyword evidence="1" id="KW-0732">Signal</keyword>
<organism evidence="3 4">
    <name type="scientific">Rugamonas rubra</name>
    <dbReference type="NCBI Taxonomy" id="758825"/>
    <lineage>
        <taxon>Bacteria</taxon>
        <taxon>Pseudomonadati</taxon>
        <taxon>Pseudomonadota</taxon>
        <taxon>Betaproteobacteria</taxon>
        <taxon>Burkholderiales</taxon>
        <taxon>Oxalobacteraceae</taxon>
        <taxon>Telluria group</taxon>
        <taxon>Rugamonas</taxon>
    </lineage>
</organism>
<protein>
    <submittedName>
        <fullName evidence="3">PEP-CTERM protein-sorting domain-containing protein</fullName>
    </submittedName>
</protein>
<accession>A0A1I4NS37</accession>
<proteinExistence type="predicted"/>
<sequence>MKPSMILTTALLSGLALPALATTHATLSLSNFSTVLKDLNAGDGKAPEISWGGGYATTNSEDRSQLGWKMDSGFANIDWSSESRQQQSAWTTPGLSTVSQHGNGTQQVKMSDFNFEELKLDANAAVGHNVSSGAMFGQNFTLAAGTQATFSVTANSILSGPGYVGPWTAPANWNGDASSYSAVYADLRIGSFNTGLSGMGSSSWIGQADEYESIIDGQVMKLTIKNSSLVDKSYSLNLSGNAQAWEAAAPVPEPESYAMFGAGLLLLGAVARRRKG</sequence>
<dbReference type="InterPro" id="IPR013424">
    <property type="entry name" value="Ice-binding_C"/>
</dbReference>
<dbReference type="Pfam" id="PF07589">
    <property type="entry name" value="PEP-CTERM"/>
    <property type="match status" value="1"/>
</dbReference>
<feature type="signal peptide" evidence="1">
    <location>
        <begin position="1"/>
        <end position="21"/>
    </location>
</feature>
<evidence type="ECO:0000313" key="3">
    <source>
        <dbReference type="EMBL" id="SFM18321.1"/>
    </source>
</evidence>
<dbReference type="Proteomes" id="UP000199470">
    <property type="component" value="Unassembled WGS sequence"/>
</dbReference>
<dbReference type="STRING" id="758825.SAMN02982985_03090"/>
<evidence type="ECO:0000313" key="4">
    <source>
        <dbReference type="Proteomes" id="UP000199470"/>
    </source>
</evidence>
<evidence type="ECO:0000256" key="1">
    <source>
        <dbReference type="SAM" id="SignalP"/>
    </source>
</evidence>
<evidence type="ECO:0000259" key="2">
    <source>
        <dbReference type="Pfam" id="PF07589"/>
    </source>
</evidence>
<dbReference type="AlphaFoldDB" id="A0A1I4NS37"/>
<gene>
    <name evidence="3" type="ORF">SAMN02982985_03090</name>
</gene>
<keyword evidence="4" id="KW-1185">Reference proteome</keyword>
<reference evidence="3 4" key="1">
    <citation type="submission" date="2016-10" db="EMBL/GenBank/DDBJ databases">
        <authorList>
            <person name="de Groot N.N."/>
        </authorList>
    </citation>
    <scope>NUCLEOTIDE SEQUENCE [LARGE SCALE GENOMIC DNA]</scope>
    <source>
        <strain evidence="3 4">ATCC 43154</strain>
    </source>
</reference>
<dbReference type="EMBL" id="FOTW01000014">
    <property type="protein sequence ID" value="SFM18321.1"/>
    <property type="molecule type" value="Genomic_DNA"/>
</dbReference>
<dbReference type="NCBIfam" id="TIGR02595">
    <property type="entry name" value="PEP_CTERM"/>
    <property type="match status" value="1"/>
</dbReference>
<feature type="domain" description="Ice-binding protein C-terminal" evidence="2">
    <location>
        <begin position="250"/>
        <end position="274"/>
    </location>
</feature>
<feature type="chain" id="PRO_5011481865" evidence="1">
    <location>
        <begin position="22"/>
        <end position="276"/>
    </location>
</feature>